<sequence length="69" mass="7635">RAARSGLKGQWRWGGRDKSCSWLGAGALHRNRAGAAVVALKLESQKARHPQLLYESTVLWRCFGCQLLG</sequence>
<dbReference type="Ensembl" id="ENSCPBT00000038856.1">
    <property type="protein sequence ID" value="ENSCPBP00000033052.1"/>
    <property type="gene ID" value="ENSCPBG00000023158.1"/>
</dbReference>
<organism evidence="1 2">
    <name type="scientific">Chrysemys picta bellii</name>
    <name type="common">Western painted turtle</name>
    <name type="synonym">Emys bellii</name>
    <dbReference type="NCBI Taxonomy" id="8478"/>
    <lineage>
        <taxon>Eukaryota</taxon>
        <taxon>Metazoa</taxon>
        <taxon>Chordata</taxon>
        <taxon>Craniata</taxon>
        <taxon>Vertebrata</taxon>
        <taxon>Euteleostomi</taxon>
        <taxon>Archelosauria</taxon>
        <taxon>Testudinata</taxon>
        <taxon>Testudines</taxon>
        <taxon>Cryptodira</taxon>
        <taxon>Durocryptodira</taxon>
        <taxon>Testudinoidea</taxon>
        <taxon>Emydidae</taxon>
        <taxon>Chrysemys</taxon>
    </lineage>
</organism>
<proteinExistence type="predicted"/>
<dbReference type="Proteomes" id="UP000694380">
    <property type="component" value="Unplaced"/>
</dbReference>
<keyword evidence="2" id="KW-1185">Reference proteome</keyword>
<name>A0A8C3IF45_CHRPI</name>
<reference evidence="1" key="1">
    <citation type="submission" date="2025-08" db="UniProtKB">
        <authorList>
            <consortium name="Ensembl"/>
        </authorList>
    </citation>
    <scope>IDENTIFICATION</scope>
</reference>
<evidence type="ECO:0000313" key="2">
    <source>
        <dbReference type="Proteomes" id="UP000694380"/>
    </source>
</evidence>
<accession>A0A8C3IF45</accession>
<dbReference type="AlphaFoldDB" id="A0A8C3IF45"/>
<evidence type="ECO:0000313" key="1">
    <source>
        <dbReference type="Ensembl" id="ENSCPBP00000033052.1"/>
    </source>
</evidence>
<protein>
    <submittedName>
        <fullName evidence="1">Uncharacterized protein</fullName>
    </submittedName>
</protein>
<reference evidence="1" key="2">
    <citation type="submission" date="2025-09" db="UniProtKB">
        <authorList>
            <consortium name="Ensembl"/>
        </authorList>
    </citation>
    <scope>IDENTIFICATION</scope>
</reference>